<evidence type="ECO:0000313" key="8">
    <source>
        <dbReference type="EMBL" id="QEX25090.1"/>
    </source>
</evidence>
<evidence type="ECO:0000313" key="9">
    <source>
        <dbReference type="Proteomes" id="UP000325797"/>
    </source>
</evidence>
<evidence type="ECO:0000256" key="4">
    <source>
        <dbReference type="ARBA" id="ARBA00023136"/>
    </source>
</evidence>
<keyword evidence="6" id="KW-0812">Transmembrane</keyword>
<gene>
    <name evidence="8" type="ORF">FRZ61_50360</name>
</gene>
<dbReference type="GO" id="GO:0016020">
    <property type="term" value="C:membrane"/>
    <property type="evidence" value="ECO:0007669"/>
    <property type="project" value="UniProtKB-SubCell"/>
</dbReference>
<dbReference type="PIRSF" id="PIRSF031890">
    <property type="entry name" value="UCP031890_transporter_Tim44"/>
    <property type="match status" value="1"/>
</dbReference>
<protein>
    <recommendedName>
        <fullName evidence="7">Tim44-like domain-containing protein</fullName>
    </recommendedName>
</protein>
<dbReference type="Gene3D" id="3.10.450.240">
    <property type="match status" value="1"/>
</dbReference>
<dbReference type="SUPFAM" id="SSF54427">
    <property type="entry name" value="NTF2-like"/>
    <property type="match status" value="1"/>
</dbReference>
<comment type="subcellular location">
    <subcellularLocation>
        <location evidence="1">Membrane</location>
    </subcellularLocation>
</comment>
<dbReference type="GO" id="GO:0030150">
    <property type="term" value="P:protein import into mitochondrial matrix"/>
    <property type="evidence" value="ECO:0007669"/>
    <property type="project" value="TreeGrafter"/>
</dbReference>
<dbReference type="InterPro" id="IPR039544">
    <property type="entry name" value="Tim44-like"/>
</dbReference>
<dbReference type="SMART" id="SM00978">
    <property type="entry name" value="Tim44"/>
    <property type="match status" value="1"/>
</dbReference>
<dbReference type="GO" id="GO:0051087">
    <property type="term" value="F:protein-folding chaperone binding"/>
    <property type="evidence" value="ECO:0007669"/>
    <property type="project" value="TreeGrafter"/>
</dbReference>
<accession>A0A5J6N859</accession>
<feature type="domain" description="Tim44-like" evidence="7">
    <location>
        <begin position="98"/>
        <end position="244"/>
    </location>
</feature>
<feature type="transmembrane region" description="Helical" evidence="6">
    <location>
        <begin position="6"/>
        <end position="24"/>
    </location>
</feature>
<keyword evidence="3" id="KW-0809">Transit peptide</keyword>
<feature type="region of interest" description="Disordered" evidence="5">
    <location>
        <begin position="50"/>
        <end position="96"/>
    </location>
</feature>
<evidence type="ECO:0000256" key="6">
    <source>
        <dbReference type="SAM" id="Phobius"/>
    </source>
</evidence>
<dbReference type="Pfam" id="PF04280">
    <property type="entry name" value="Tim44"/>
    <property type="match status" value="1"/>
</dbReference>
<evidence type="ECO:0000256" key="5">
    <source>
        <dbReference type="SAM" id="MobiDB-lite"/>
    </source>
</evidence>
<proteinExistence type="inferred from homology"/>
<evidence type="ECO:0000256" key="1">
    <source>
        <dbReference type="ARBA" id="ARBA00004370"/>
    </source>
</evidence>
<keyword evidence="4 6" id="KW-0472">Membrane</keyword>
<evidence type="ECO:0000259" key="7">
    <source>
        <dbReference type="SMART" id="SM00978"/>
    </source>
</evidence>
<reference evidence="8 9" key="1">
    <citation type="submission" date="2019-08" db="EMBL/GenBank/DDBJ databases">
        <title>Hyperibacter terrae gen. nov., sp. nov. and Hyperibacter viscosus sp. nov., two new members in the family Rhodospirillaceae isolated from the rhizosphere of Hypericum perforatum.</title>
        <authorList>
            <person name="Noviana Z."/>
        </authorList>
    </citation>
    <scope>NUCLEOTIDE SEQUENCE [LARGE SCALE GENOMIC DNA]</scope>
    <source>
        <strain evidence="8 9">R5959</strain>
    </source>
</reference>
<evidence type="ECO:0000256" key="3">
    <source>
        <dbReference type="ARBA" id="ARBA00022946"/>
    </source>
</evidence>
<dbReference type="InterPro" id="IPR016985">
    <property type="entry name" value="UCP031890_Tim44-rel"/>
</dbReference>
<comment type="similarity">
    <text evidence="2">Belongs to the Tim44 family.</text>
</comment>
<dbReference type="PANTHER" id="PTHR10721">
    <property type="entry name" value="MITOCHONDRIAL IMPORT INNER MEMBRANE TRANSLOCASE SUBUNIT TIM44"/>
    <property type="match status" value="1"/>
</dbReference>
<dbReference type="PANTHER" id="PTHR10721:SF1">
    <property type="entry name" value="MITOCHONDRIAL IMPORT INNER MEMBRANE TRANSLOCASE SUBUNIT TIM44"/>
    <property type="match status" value="1"/>
</dbReference>
<feature type="compositionally biased region" description="Basic and acidic residues" evidence="5">
    <location>
        <begin position="50"/>
        <end position="63"/>
    </location>
</feature>
<name>A0A5J6N859_9PROT</name>
<dbReference type="OrthoDB" id="9798618at2"/>
<dbReference type="InterPro" id="IPR007379">
    <property type="entry name" value="Tim44-like_dom"/>
</dbReference>
<organism evidence="8 9">
    <name type="scientific">Hypericibacter adhaerens</name>
    <dbReference type="NCBI Taxonomy" id="2602016"/>
    <lineage>
        <taxon>Bacteria</taxon>
        <taxon>Pseudomonadati</taxon>
        <taxon>Pseudomonadota</taxon>
        <taxon>Alphaproteobacteria</taxon>
        <taxon>Rhodospirillales</taxon>
        <taxon>Dongiaceae</taxon>
        <taxon>Hypericibacter</taxon>
    </lineage>
</organism>
<keyword evidence="9" id="KW-1185">Reference proteome</keyword>
<dbReference type="EMBL" id="CP042582">
    <property type="protein sequence ID" value="QEX25090.1"/>
    <property type="molecule type" value="Genomic_DNA"/>
</dbReference>
<dbReference type="Proteomes" id="UP000325797">
    <property type="component" value="Chromosome"/>
</dbReference>
<evidence type="ECO:0000256" key="2">
    <source>
        <dbReference type="ARBA" id="ARBA00009597"/>
    </source>
</evidence>
<sequence length="246" mass="26514">MGGGFQFLDILFFGAIAVFLVFRLRSVLGKRIGHEQKDARRYADYRLNPDKAANDSKRDDDKVVALPDRSTPERTANGDRNAPAGEPETIEATPAGPLDAGLAQIRTADPEFSKESFLGGAKAAFEMIVQAYAAGDVGALRPLLSNEVFDRFKGAIDQRKKAGETLATTLVGIKSAEILEAGLQDRIATVTVKFVSEQVNVTTNAAGKVVDGDGSQVTTVTDIWSFARNTRARDPNWSLVATRSPN</sequence>
<keyword evidence="6" id="KW-1133">Transmembrane helix</keyword>
<dbReference type="InterPro" id="IPR032710">
    <property type="entry name" value="NTF2-like_dom_sf"/>
</dbReference>
<dbReference type="RefSeq" id="WP_151120379.1">
    <property type="nucleotide sequence ID" value="NZ_CP042582.1"/>
</dbReference>
<dbReference type="NCBIfam" id="NF033779">
    <property type="entry name" value="Tim44_TimA_adap"/>
    <property type="match status" value="1"/>
</dbReference>
<dbReference type="KEGG" id="hadh:FRZ61_50360"/>
<dbReference type="AlphaFoldDB" id="A0A5J6N859"/>